<accession>X1E5M6</accession>
<proteinExistence type="predicted"/>
<name>X1E5M6_9ZZZZ</name>
<gene>
    <name evidence="1" type="ORF">S01H4_59942</name>
</gene>
<dbReference type="Gene3D" id="3.40.50.1220">
    <property type="entry name" value="TPP-binding domain"/>
    <property type="match status" value="1"/>
</dbReference>
<sequence>MEGAMNACKECDCFLMVGSFLAMSPANFMPSVAKQYGASVIFKN</sequence>
<dbReference type="AlphaFoldDB" id="X1E5M6"/>
<organism evidence="1">
    <name type="scientific">marine sediment metagenome</name>
    <dbReference type="NCBI Taxonomy" id="412755"/>
    <lineage>
        <taxon>unclassified sequences</taxon>
        <taxon>metagenomes</taxon>
        <taxon>ecological metagenomes</taxon>
    </lineage>
</organism>
<reference evidence="1" key="1">
    <citation type="journal article" date="2014" name="Front. Microbiol.">
        <title>High frequency of phylogenetically diverse reductive dehalogenase-homologous genes in deep subseafloor sedimentary metagenomes.</title>
        <authorList>
            <person name="Kawai M."/>
            <person name="Futagami T."/>
            <person name="Toyoda A."/>
            <person name="Takaki Y."/>
            <person name="Nishi S."/>
            <person name="Hori S."/>
            <person name="Arai W."/>
            <person name="Tsubouchi T."/>
            <person name="Morono Y."/>
            <person name="Uchiyama I."/>
            <person name="Ito T."/>
            <person name="Fujiyama A."/>
            <person name="Inagaki F."/>
            <person name="Takami H."/>
        </authorList>
    </citation>
    <scope>NUCLEOTIDE SEQUENCE</scope>
    <source>
        <strain evidence="1">Expedition CK06-06</strain>
    </source>
</reference>
<evidence type="ECO:0000313" key="1">
    <source>
        <dbReference type="EMBL" id="GAH12469.1"/>
    </source>
</evidence>
<evidence type="ECO:0008006" key="2">
    <source>
        <dbReference type="Google" id="ProtNLM"/>
    </source>
</evidence>
<dbReference type="EMBL" id="BART01035244">
    <property type="protein sequence ID" value="GAH12469.1"/>
    <property type="molecule type" value="Genomic_DNA"/>
</dbReference>
<protein>
    <recommendedName>
        <fullName evidence="2">Deacetylase sirtuin-type domain-containing protein</fullName>
    </recommendedName>
</protein>
<comment type="caution">
    <text evidence="1">The sequence shown here is derived from an EMBL/GenBank/DDBJ whole genome shotgun (WGS) entry which is preliminary data.</text>
</comment>